<dbReference type="InterPro" id="IPR058530">
    <property type="entry name" value="Baseplate_J-like_C"/>
</dbReference>
<comment type="similarity">
    <text evidence="1">Belongs to the Mu gp47/PBSX XkdT family.</text>
</comment>
<dbReference type="AlphaFoldDB" id="A0A0E2L0L6"/>
<dbReference type="InterPro" id="IPR006949">
    <property type="entry name" value="Barrel_Baseplate_J-like"/>
</dbReference>
<gene>
    <name evidence="5" type="ORF">G925_02734</name>
</gene>
<accession>A0A0E2L0L6</accession>
<organism evidence="5 6">
    <name type="scientific">Escherichia coli (strain UMEA 3162-1)</name>
    <dbReference type="NCBI Taxonomy" id="1281200"/>
    <lineage>
        <taxon>Bacteria</taxon>
        <taxon>Pseudomonadati</taxon>
        <taxon>Pseudomonadota</taxon>
        <taxon>Gammaproteobacteria</taxon>
        <taxon>Enterobacterales</taxon>
        <taxon>Enterobacteriaceae</taxon>
        <taxon>Escherichia</taxon>
    </lineage>
</organism>
<dbReference type="Pfam" id="PF26079">
    <property type="entry name" value="Baseplate_J_C"/>
    <property type="match status" value="1"/>
</dbReference>
<evidence type="ECO:0000313" key="5">
    <source>
        <dbReference type="EMBL" id="EQX25434.1"/>
    </source>
</evidence>
<evidence type="ECO:0000313" key="6">
    <source>
        <dbReference type="Proteomes" id="UP000016035"/>
    </source>
</evidence>
<dbReference type="Pfam" id="PF04865">
    <property type="entry name" value="Baseplate_J"/>
    <property type="match status" value="1"/>
</dbReference>
<sequence length="352" mass="38164">MADSEFQRPTLAENISMLRNDLFARLDVSDTLRRMDEDVRAKVYAAALHTVYGYIDYLAMNMLPDLCDESWLARHAAMKRCPRKGATTASGYMRWEGVSDGLKVTAGSVIQRDDLIQYTATADATSAGGVLRVPIACSSAGAVGNADDGTSLILVTPVNGLPSSGVADTLTGGFDTEELETWRARVIERYYWTPQGGADGDYVVWAKELPGITRAWAYRHWMGTGTVGVMIASSDLINPIPEESTETAARQHIGPLAPVAGSDLYVFRPVAHTVDFHIRVTPDTPEIRAAITAELRSFLLRDGYPQGELKVSRISEAISGANGEYSHQLLAPAENISIAKNELAVLGTISWA</sequence>
<evidence type="ECO:0000256" key="1">
    <source>
        <dbReference type="ARBA" id="ARBA00038087"/>
    </source>
</evidence>
<dbReference type="PANTHER" id="PTHR37829:SF3">
    <property type="entry name" value="PROTEIN JAYE-RELATED"/>
    <property type="match status" value="1"/>
</dbReference>
<protein>
    <submittedName>
        <fullName evidence="5">Phage baseplate protein</fullName>
    </submittedName>
</protein>
<feature type="domain" description="Baseplate J-like C-terminal" evidence="4">
    <location>
        <begin position="274"/>
        <end position="351"/>
    </location>
</feature>
<dbReference type="HOGENOM" id="CLU_039609_1_1_6"/>
<dbReference type="Proteomes" id="UP000016035">
    <property type="component" value="Unassembled WGS sequence"/>
</dbReference>
<evidence type="ECO:0000259" key="2">
    <source>
        <dbReference type="Pfam" id="PF04865"/>
    </source>
</evidence>
<proteinExistence type="inferred from homology"/>
<dbReference type="Pfam" id="PF26078">
    <property type="entry name" value="Baseplate_J_M"/>
    <property type="match status" value="1"/>
</dbReference>
<dbReference type="InterPro" id="IPR052399">
    <property type="entry name" value="Phage_Baseplate_Assmbl_Protein"/>
</dbReference>
<evidence type="ECO:0000259" key="3">
    <source>
        <dbReference type="Pfam" id="PF26078"/>
    </source>
</evidence>
<feature type="domain" description="Baseplate protein J-like barrel" evidence="2">
    <location>
        <begin position="95"/>
        <end position="173"/>
    </location>
</feature>
<comment type="caution">
    <text evidence="5">The sequence shown here is derived from an EMBL/GenBank/DDBJ whole genome shotgun (WGS) entry which is preliminary data.</text>
</comment>
<dbReference type="PATRIC" id="fig|1281200.3.peg.2829"/>
<evidence type="ECO:0000259" key="4">
    <source>
        <dbReference type="Pfam" id="PF26079"/>
    </source>
</evidence>
<dbReference type="RefSeq" id="WP_000785328.1">
    <property type="nucleotide sequence ID" value="NZ_KE701777.1"/>
</dbReference>
<name>A0A0E2L0L6_ECOU3</name>
<dbReference type="InterPro" id="IPR058531">
    <property type="entry name" value="Baseplate_J_M"/>
</dbReference>
<dbReference type="EMBL" id="AWBU01000022">
    <property type="protein sequence ID" value="EQX25434.1"/>
    <property type="molecule type" value="Genomic_DNA"/>
</dbReference>
<feature type="domain" description="Baseplate J-like central" evidence="3">
    <location>
        <begin position="194"/>
        <end position="260"/>
    </location>
</feature>
<reference evidence="6" key="1">
    <citation type="submission" date="2013-07" db="EMBL/GenBank/DDBJ databases">
        <title>The genome sequence of Escherichia coli UMEA 3162-1.</title>
        <authorList>
            <consortium name="The Broad Institute Genome Sequencing Platform"/>
            <consortium name="The Broad Institute Genome Sequencing Center for Infectious Disease"/>
            <person name="Feldgarden M."/>
            <person name="Frimodt-Moller N."/>
            <person name="Leihof R.F."/>
            <person name="Rasmussen L."/>
            <person name="Young S.K."/>
            <person name="Zeng Q."/>
            <person name="Gargeya S."/>
            <person name="Abouelleil A."/>
            <person name="Alvarado L."/>
            <person name="Berlin A.M."/>
            <person name="Chapman S.B."/>
            <person name="Gainer-Dewar J."/>
            <person name="Goldberg J."/>
            <person name="Gnerre S."/>
            <person name="Griggs A."/>
            <person name="Gujja S."/>
            <person name="Hansen M."/>
            <person name="Howarth C."/>
            <person name="Imamovic A."/>
            <person name="Larimer J."/>
            <person name="McCowan C."/>
            <person name="Murphy C."/>
            <person name="Pearson M."/>
            <person name="Poon T."/>
            <person name="Priest M."/>
            <person name="Roberts A."/>
            <person name="Saif S."/>
            <person name="Shea T."/>
            <person name="Sykes S."/>
            <person name="Wortman J."/>
            <person name="Nusbaum C."/>
            <person name="Birren B."/>
        </authorList>
    </citation>
    <scope>NUCLEOTIDE SEQUENCE [LARGE SCALE GENOMIC DNA]</scope>
    <source>
        <strain evidence="6">UMEA 3162-1</strain>
    </source>
</reference>
<dbReference type="PANTHER" id="PTHR37829">
    <property type="entry name" value="PHAGE-LIKE ELEMENT PBSX PROTEIN XKDT"/>
    <property type="match status" value="1"/>
</dbReference>